<dbReference type="InterPro" id="IPR024432">
    <property type="entry name" value="Put_RecE_PDDEXK-like_dom"/>
</dbReference>
<dbReference type="InterPro" id="IPR011604">
    <property type="entry name" value="PDDEXK-like_dom_sf"/>
</dbReference>
<dbReference type="EMBL" id="FLUO01000003">
    <property type="protein sequence ID" value="SBW12661.1"/>
    <property type="molecule type" value="Genomic_DNA"/>
</dbReference>
<dbReference type="Gene3D" id="3.90.320.10">
    <property type="match status" value="1"/>
</dbReference>
<protein>
    <recommendedName>
        <fullName evidence="1">Putative exodeoxyribonuclease 8 PDDEXK-like domain-containing protein</fullName>
    </recommendedName>
</protein>
<accession>A0A212KLV9</accession>
<name>A0A212KLV9_9PROT</name>
<dbReference type="AlphaFoldDB" id="A0A212KLV9"/>
<evidence type="ECO:0000259" key="1">
    <source>
        <dbReference type="Pfam" id="PF12684"/>
    </source>
</evidence>
<proteinExistence type="predicted"/>
<organism evidence="2">
    <name type="scientific">uncultured Alphaproteobacteria bacterium</name>
    <dbReference type="NCBI Taxonomy" id="91750"/>
    <lineage>
        <taxon>Bacteria</taxon>
        <taxon>Pseudomonadati</taxon>
        <taxon>Pseudomonadota</taxon>
        <taxon>Alphaproteobacteria</taxon>
        <taxon>environmental samples</taxon>
    </lineage>
</organism>
<dbReference type="Pfam" id="PF12684">
    <property type="entry name" value="DUF3799"/>
    <property type="match status" value="1"/>
</dbReference>
<feature type="domain" description="Putative exodeoxyribonuclease 8 PDDEXK-like" evidence="1">
    <location>
        <begin position="36"/>
        <end position="265"/>
    </location>
</feature>
<reference evidence="2" key="1">
    <citation type="submission" date="2016-04" db="EMBL/GenBank/DDBJ databases">
        <authorList>
            <person name="Evans L.H."/>
            <person name="Alamgir A."/>
            <person name="Owens N."/>
            <person name="Weber N.D."/>
            <person name="Virtaneva K."/>
            <person name="Barbian K."/>
            <person name="Babar A."/>
            <person name="Rosenke K."/>
        </authorList>
    </citation>
    <scope>NUCLEOTIDE SEQUENCE</scope>
    <source>
        <strain evidence="2">86</strain>
    </source>
</reference>
<evidence type="ECO:0000313" key="2">
    <source>
        <dbReference type="EMBL" id="SBW12661.1"/>
    </source>
</evidence>
<gene>
    <name evidence="2" type="ORF">KL86APRO_30152</name>
</gene>
<sequence length="306" mass="33987">MITITQPGIYDIPLDVYHADPCPTPSLSASGAKIILDECPAKFWHQNPRLNPAAEREETKALSVGQAAHTLILQGDDAFAGMIAVMPADLDLRSSAGKAFAAEAKEAGKTLIRAKEFEEIQAMRDAAMRCDWVRLAFASGAPERSLFWQDAETGVWLRCRPDYLPDALRFVPDFKTARSCAPADFERAVIDYGYHIQAAHYLNGIEAVTGERPESFFFVVQEKAAPYLVSVCTLDDDALHWGQQLIRRAIRTFADCLSRDRWPGYDRNVSMIGLPKWATSRYEAMEAAGLFDITPKEDMNHAAAAE</sequence>